<dbReference type="InterPro" id="IPR050557">
    <property type="entry name" value="RTX_toxin/Mannuronan_C5-epim"/>
</dbReference>
<evidence type="ECO:0000256" key="1">
    <source>
        <dbReference type="ARBA" id="ARBA00004613"/>
    </source>
</evidence>
<dbReference type="PANTHER" id="PTHR38340:SF1">
    <property type="entry name" value="S-LAYER PROTEIN"/>
    <property type="match status" value="1"/>
</dbReference>
<dbReference type="RefSeq" id="WP_114956096.1">
    <property type="nucleotide sequence ID" value="NZ_JBHSJF010000006.1"/>
</dbReference>
<keyword evidence="7" id="KW-1185">Reference proteome</keyword>
<evidence type="ECO:0000313" key="6">
    <source>
        <dbReference type="EMBL" id="MFC5068711.1"/>
    </source>
</evidence>
<dbReference type="Pfam" id="PF17892">
    <property type="entry name" value="Cadherin_5"/>
    <property type="match status" value="1"/>
</dbReference>
<feature type="domain" description="Cadherin-like" evidence="5">
    <location>
        <begin position="190"/>
        <end position="282"/>
    </location>
</feature>
<dbReference type="PANTHER" id="PTHR38340">
    <property type="entry name" value="S-LAYER PROTEIN"/>
    <property type="match status" value="1"/>
</dbReference>
<dbReference type="EMBL" id="JBHSJF010000006">
    <property type="protein sequence ID" value="MFC5068711.1"/>
    <property type="molecule type" value="Genomic_DNA"/>
</dbReference>
<sequence>MTISVKATKTDAANPTESRDRYLLKGAIFTKTPIYIGVLISAFLLYLKTFFPSMAEPAPPHEDKPAPQPDEDGAPVVETASVEGDGPVPEEEIPEEEPGPNSSGSPTIQSEDPSFVMFDSPPISYQVPDVAVRLRPDSYEVRPRAGNDNMGLARGNGGGNHSGGGGGGNGSSNPGDDGPGNGDDDDDDPVNRAPRSKGTAYLGDFVSGHAAVIAFAALLQNAGDPDGDRLSISNVSVSNGTLTAVNGGWIYTPAEGMTGFATLTYTISDGKLSVQHTAQFRVVDYHEINGTVAADALVGTLHKDQIDAGEGNDNVDARAGNDTIWAGGGDDHINAGSGDDIVVAGAGNDLIFAGLGNDVVWAGAGDDRVFGEEGDDVLKGEDGKDKLDGGPGDDTLDGGADDDELYAGADNDVLQGGTGDDLLRGMTGNDVLDGGADEDQVYGDEGDDVITGTTDAAADVYDGGDGQDTVDYSAAATGIILDLKTGLATGVEIGADLLANIEKVIAGDGDDVLRGDAEDNVLDGGGGNDTICDDLGSDTVYGGDGDDCIVAATDASSDVYDGGSGSDTVDYSAATMGILVNLDTGQAVGVEIGADLLRDIEEVMGGQGNDTFVLSDEPASLSGGGGDDEFDFSKRDNSGPGSYSIHDFDVGDRIRVAGYRISSEQGEGSSPFDSVYGDQSGQNRRQVRYQNERVDEMERTKIEADLDGDMTFELAINLDGHHILFIAENIS</sequence>
<organism evidence="6 7">
    <name type="scientific">Flaviflagellibacter deserti</name>
    <dbReference type="NCBI Taxonomy" id="2267266"/>
    <lineage>
        <taxon>Bacteria</taxon>
        <taxon>Pseudomonadati</taxon>
        <taxon>Pseudomonadota</taxon>
        <taxon>Alphaproteobacteria</taxon>
        <taxon>Hyphomicrobiales</taxon>
        <taxon>Flaviflagellibacter</taxon>
    </lineage>
</organism>
<feature type="compositionally biased region" description="Basic and acidic residues" evidence="3">
    <location>
        <begin position="372"/>
        <end position="388"/>
    </location>
</feature>
<dbReference type="InterPro" id="IPR011049">
    <property type="entry name" value="Serralysin-like_metalloprot_C"/>
</dbReference>
<keyword evidence="4" id="KW-0812">Transmembrane</keyword>
<keyword evidence="4" id="KW-1133">Transmembrane helix</keyword>
<keyword evidence="4" id="KW-0472">Membrane</keyword>
<dbReference type="Pfam" id="PF00353">
    <property type="entry name" value="HemolysinCabind"/>
    <property type="match status" value="6"/>
</dbReference>
<gene>
    <name evidence="6" type="ORF">ACFPFW_11895</name>
</gene>
<feature type="compositionally biased region" description="Acidic residues" evidence="3">
    <location>
        <begin position="394"/>
        <end position="405"/>
    </location>
</feature>
<comment type="caution">
    <text evidence="6">The sequence shown here is derived from an EMBL/GenBank/DDBJ whole genome shotgun (WGS) entry which is preliminary data.</text>
</comment>
<dbReference type="Gene3D" id="2.150.10.10">
    <property type="entry name" value="Serralysin-like metalloprotease, C-terminal"/>
    <property type="match status" value="4"/>
</dbReference>
<dbReference type="InterPro" id="IPR018511">
    <property type="entry name" value="Hemolysin-typ_Ca-bd_CS"/>
</dbReference>
<feature type="compositionally biased region" description="Gly residues" evidence="3">
    <location>
        <begin position="154"/>
        <end position="170"/>
    </location>
</feature>
<accession>A0ABV9Z7B8</accession>
<dbReference type="InterPro" id="IPR001343">
    <property type="entry name" value="Hemolysn_Ca-bd"/>
</dbReference>
<feature type="region of interest" description="Disordered" evidence="3">
    <location>
        <begin position="372"/>
        <end position="447"/>
    </location>
</feature>
<protein>
    <submittedName>
        <fullName evidence="6">Calcium-binding protein</fullName>
    </submittedName>
</protein>
<dbReference type="Proteomes" id="UP001595796">
    <property type="component" value="Unassembled WGS sequence"/>
</dbReference>
<name>A0ABV9Z7B8_9HYPH</name>
<feature type="compositionally biased region" description="Polar residues" evidence="3">
    <location>
        <begin position="662"/>
        <end position="684"/>
    </location>
</feature>
<feature type="transmembrane region" description="Helical" evidence="4">
    <location>
        <begin position="28"/>
        <end position="47"/>
    </location>
</feature>
<reference evidence="7" key="1">
    <citation type="journal article" date="2019" name="Int. J. Syst. Evol. Microbiol.">
        <title>The Global Catalogue of Microorganisms (GCM) 10K type strain sequencing project: providing services to taxonomists for standard genome sequencing and annotation.</title>
        <authorList>
            <consortium name="The Broad Institute Genomics Platform"/>
            <consortium name="The Broad Institute Genome Sequencing Center for Infectious Disease"/>
            <person name="Wu L."/>
            <person name="Ma J."/>
        </authorList>
    </citation>
    <scope>NUCLEOTIDE SEQUENCE [LARGE SCALE GENOMIC DNA]</scope>
    <source>
        <strain evidence="7">CGMCC 1.16444</strain>
    </source>
</reference>
<feature type="compositionally biased region" description="Acidic residues" evidence="3">
    <location>
        <begin position="88"/>
        <end position="98"/>
    </location>
</feature>
<keyword evidence="2" id="KW-0964">Secreted</keyword>
<evidence type="ECO:0000313" key="7">
    <source>
        <dbReference type="Proteomes" id="UP001595796"/>
    </source>
</evidence>
<evidence type="ECO:0000256" key="4">
    <source>
        <dbReference type="SAM" id="Phobius"/>
    </source>
</evidence>
<feature type="region of interest" description="Disordered" evidence="3">
    <location>
        <begin position="615"/>
        <end position="644"/>
    </location>
</feature>
<feature type="region of interest" description="Disordered" evidence="3">
    <location>
        <begin position="662"/>
        <end position="685"/>
    </location>
</feature>
<dbReference type="InterPro" id="IPR041690">
    <property type="entry name" value="Cadherin_5"/>
</dbReference>
<proteinExistence type="predicted"/>
<evidence type="ECO:0000256" key="2">
    <source>
        <dbReference type="ARBA" id="ARBA00022525"/>
    </source>
</evidence>
<feature type="region of interest" description="Disordered" evidence="3">
    <location>
        <begin position="57"/>
        <end position="121"/>
    </location>
</feature>
<comment type="subcellular location">
    <subcellularLocation>
        <location evidence="1">Secreted</location>
    </subcellularLocation>
</comment>
<dbReference type="PRINTS" id="PR00313">
    <property type="entry name" value="CABNDNGRPT"/>
</dbReference>
<evidence type="ECO:0000256" key="3">
    <source>
        <dbReference type="SAM" id="MobiDB-lite"/>
    </source>
</evidence>
<dbReference type="PROSITE" id="PS00330">
    <property type="entry name" value="HEMOLYSIN_CALCIUM"/>
    <property type="match status" value="3"/>
</dbReference>
<feature type="compositionally biased region" description="Acidic residues" evidence="3">
    <location>
        <begin position="435"/>
        <end position="447"/>
    </location>
</feature>
<evidence type="ECO:0000259" key="5">
    <source>
        <dbReference type="Pfam" id="PF17892"/>
    </source>
</evidence>
<dbReference type="SUPFAM" id="SSF51120">
    <property type="entry name" value="beta-Roll"/>
    <property type="match status" value="4"/>
</dbReference>
<feature type="region of interest" description="Disordered" evidence="3">
    <location>
        <begin position="141"/>
        <end position="196"/>
    </location>
</feature>
<dbReference type="Gene3D" id="2.60.40.2810">
    <property type="match status" value="1"/>
</dbReference>